<dbReference type="GO" id="GO:0004190">
    <property type="term" value="F:aspartic-type endopeptidase activity"/>
    <property type="evidence" value="ECO:0007669"/>
    <property type="project" value="InterPro"/>
</dbReference>
<dbReference type="AlphaFoldDB" id="A0A9R1X0F1"/>
<proteinExistence type="inferred from homology"/>
<dbReference type="EMBL" id="NBSK02000008">
    <property type="protein sequence ID" value="KAJ0194541.1"/>
    <property type="molecule type" value="Genomic_DNA"/>
</dbReference>
<organism evidence="3 4">
    <name type="scientific">Lactuca sativa</name>
    <name type="common">Garden lettuce</name>
    <dbReference type="NCBI Taxonomy" id="4236"/>
    <lineage>
        <taxon>Eukaryota</taxon>
        <taxon>Viridiplantae</taxon>
        <taxon>Streptophyta</taxon>
        <taxon>Embryophyta</taxon>
        <taxon>Tracheophyta</taxon>
        <taxon>Spermatophyta</taxon>
        <taxon>Magnoliopsida</taxon>
        <taxon>eudicotyledons</taxon>
        <taxon>Gunneridae</taxon>
        <taxon>Pentapetalae</taxon>
        <taxon>asterids</taxon>
        <taxon>campanulids</taxon>
        <taxon>Asterales</taxon>
        <taxon>Asteraceae</taxon>
        <taxon>Cichorioideae</taxon>
        <taxon>Cichorieae</taxon>
        <taxon>Lactucinae</taxon>
        <taxon>Lactuca</taxon>
    </lineage>
</organism>
<name>A0A9R1X0F1_LACSA</name>
<evidence type="ECO:0000256" key="1">
    <source>
        <dbReference type="ARBA" id="ARBA00007447"/>
    </source>
</evidence>
<dbReference type="InterPro" id="IPR021109">
    <property type="entry name" value="Peptidase_aspartic_dom_sf"/>
</dbReference>
<accession>A0A9R1X0F1</accession>
<dbReference type="Proteomes" id="UP000235145">
    <property type="component" value="Unassembled WGS sequence"/>
</dbReference>
<evidence type="ECO:0000259" key="2">
    <source>
        <dbReference type="Pfam" id="PF14543"/>
    </source>
</evidence>
<keyword evidence="4" id="KW-1185">Reference proteome</keyword>
<dbReference type="Gene3D" id="2.40.70.10">
    <property type="entry name" value="Acid Proteases"/>
    <property type="match status" value="2"/>
</dbReference>
<dbReference type="PANTHER" id="PTHR13683:SF875">
    <property type="entry name" value="EUKARYOTIC ASPARTYL PROTEASE FAMILY PROTEIN"/>
    <property type="match status" value="1"/>
</dbReference>
<sequence length="172" mass="18572">MCQMVFGNRCSTYQSGSLTKPDKANDGIFGFGQNGLSIVSQLSSRGITPQFFSHCLKGYGMGGGKLVLGDILALTMVYSPLVPSQYVLLKGLITILIYNVFRSTVLTIDPTAFATSDNQGTIVDTGTTLTYLVAEAFDPFVNSITVAVSQLTTPVISKGKLFSYTKHKWDFS</sequence>
<dbReference type="InterPro" id="IPR032861">
    <property type="entry name" value="TAXi_N"/>
</dbReference>
<dbReference type="InterPro" id="IPR001461">
    <property type="entry name" value="Aspartic_peptidase_A1"/>
</dbReference>
<dbReference type="GO" id="GO:0006508">
    <property type="term" value="P:proteolysis"/>
    <property type="evidence" value="ECO:0007669"/>
    <property type="project" value="InterPro"/>
</dbReference>
<comment type="similarity">
    <text evidence="1">Belongs to the peptidase A1 family.</text>
</comment>
<evidence type="ECO:0000313" key="4">
    <source>
        <dbReference type="Proteomes" id="UP000235145"/>
    </source>
</evidence>
<dbReference type="SUPFAM" id="SSF50630">
    <property type="entry name" value="Acid proteases"/>
    <property type="match status" value="1"/>
</dbReference>
<reference evidence="3 4" key="1">
    <citation type="journal article" date="2017" name="Nat. Commun.">
        <title>Genome assembly with in vitro proximity ligation data and whole-genome triplication in lettuce.</title>
        <authorList>
            <person name="Reyes-Chin-Wo S."/>
            <person name="Wang Z."/>
            <person name="Yang X."/>
            <person name="Kozik A."/>
            <person name="Arikit S."/>
            <person name="Song C."/>
            <person name="Xia L."/>
            <person name="Froenicke L."/>
            <person name="Lavelle D.O."/>
            <person name="Truco M.J."/>
            <person name="Xia R."/>
            <person name="Zhu S."/>
            <person name="Xu C."/>
            <person name="Xu H."/>
            <person name="Xu X."/>
            <person name="Cox K."/>
            <person name="Korf I."/>
            <person name="Meyers B.C."/>
            <person name="Michelmore R.W."/>
        </authorList>
    </citation>
    <scope>NUCLEOTIDE SEQUENCE [LARGE SCALE GENOMIC DNA]</scope>
    <source>
        <strain evidence="4">cv. Salinas</strain>
        <tissue evidence="3">Seedlings</tissue>
    </source>
</reference>
<comment type="caution">
    <text evidence="3">The sequence shown here is derived from an EMBL/GenBank/DDBJ whole genome shotgun (WGS) entry which is preliminary data.</text>
</comment>
<protein>
    <recommendedName>
        <fullName evidence="2">Xylanase inhibitor N-terminal domain-containing protein</fullName>
    </recommendedName>
</protein>
<feature type="domain" description="Xylanase inhibitor N-terminal" evidence="2">
    <location>
        <begin position="5"/>
        <end position="70"/>
    </location>
</feature>
<dbReference type="Pfam" id="PF14543">
    <property type="entry name" value="TAXi_N"/>
    <property type="match status" value="1"/>
</dbReference>
<evidence type="ECO:0000313" key="3">
    <source>
        <dbReference type="EMBL" id="KAJ0194541.1"/>
    </source>
</evidence>
<gene>
    <name evidence="3" type="ORF">LSAT_V11C800393100</name>
</gene>
<dbReference type="PANTHER" id="PTHR13683">
    <property type="entry name" value="ASPARTYL PROTEASES"/>
    <property type="match status" value="1"/>
</dbReference>